<keyword evidence="2" id="KW-0963">Cytoplasm</keyword>
<evidence type="ECO:0000256" key="2">
    <source>
        <dbReference type="ARBA" id="ARBA00022490"/>
    </source>
</evidence>
<proteinExistence type="predicted"/>
<dbReference type="KEGG" id="blac:94349691"/>
<dbReference type="AlphaFoldDB" id="A0A976IDB8"/>
<gene>
    <name evidence="4" type="ORF">CCR75_005946</name>
</gene>
<organism evidence="4 5">
    <name type="scientific">Bremia lactucae</name>
    <name type="common">Lettuce downy mildew</name>
    <dbReference type="NCBI Taxonomy" id="4779"/>
    <lineage>
        <taxon>Eukaryota</taxon>
        <taxon>Sar</taxon>
        <taxon>Stramenopiles</taxon>
        <taxon>Oomycota</taxon>
        <taxon>Peronosporomycetes</taxon>
        <taxon>Peronosporales</taxon>
        <taxon>Peronosporaceae</taxon>
        <taxon>Bremia</taxon>
    </lineage>
</organism>
<evidence type="ECO:0008006" key="6">
    <source>
        <dbReference type="Google" id="ProtNLM"/>
    </source>
</evidence>
<protein>
    <recommendedName>
        <fullName evidence="6">RING-type domain-containing protein</fullName>
    </recommendedName>
</protein>
<feature type="compositionally biased region" description="Low complexity" evidence="3">
    <location>
        <begin position="555"/>
        <end position="577"/>
    </location>
</feature>
<feature type="compositionally biased region" description="Polar residues" evidence="3">
    <location>
        <begin position="594"/>
        <end position="603"/>
    </location>
</feature>
<comment type="subcellular location">
    <subcellularLocation>
        <location evidence="1">Cytoplasm</location>
    </subcellularLocation>
</comment>
<evidence type="ECO:0000256" key="1">
    <source>
        <dbReference type="ARBA" id="ARBA00004496"/>
    </source>
</evidence>
<dbReference type="PANTHER" id="PTHR12983:SF9">
    <property type="entry name" value="E3 UBIQUITIN-PROTEIN LIGASE RNF10"/>
    <property type="match status" value="1"/>
</dbReference>
<name>A0A976IDB8_BRELC</name>
<evidence type="ECO:0000256" key="3">
    <source>
        <dbReference type="SAM" id="MobiDB-lite"/>
    </source>
</evidence>
<dbReference type="GO" id="GO:0045944">
    <property type="term" value="P:positive regulation of transcription by RNA polymerase II"/>
    <property type="evidence" value="ECO:0007669"/>
    <property type="project" value="TreeGrafter"/>
</dbReference>
<dbReference type="RefSeq" id="XP_067816864.1">
    <property type="nucleotide sequence ID" value="XM_067964020.1"/>
</dbReference>
<evidence type="ECO:0000313" key="5">
    <source>
        <dbReference type="Proteomes" id="UP000294530"/>
    </source>
</evidence>
<dbReference type="InterPro" id="IPR039739">
    <property type="entry name" value="MAG2/RNF10"/>
</dbReference>
<comment type="caution">
    <text evidence="4">The sequence shown here is derived from an EMBL/GenBank/DDBJ whole genome shotgun (WGS) entry which is preliminary data.</text>
</comment>
<dbReference type="Proteomes" id="UP000294530">
    <property type="component" value="Unassembled WGS sequence"/>
</dbReference>
<dbReference type="SUPFAM" id="SSF57850">
    <property type="entry name" value="RING/U-box"/>
    <property type="match status" value="1"/>
</dbReference>
<sequence>MSGRSNSNTGSVRRGPCREQKKFIDYEARVTRNGFSGNHLLNFSMPERERNVNRHHRKKRAAAPRTQIEYLHANYRFVIAPLDPNIAVPIWDLEALAEWSSVEQVLLWYDIESPQTCPICMDTFRAPKITNWPCILRYLSLTEKYWRRCPMCFDPVQKGHLRSVQLQQLQLPPRVGSSVTFQFLERFKSSMFPQLRVLPSLEIKSEHAELDGSSLHITSATAFAACKRSRKLPNVNDADAIYSRILEATPDYLRELLRSELRDLQSMDAEFRSSGDLDNLPFVNDAIRNITGRLSQSDDFSRGTYGFSSSTIVGGKSQKPQEDSSGDTYSFYQIADGTYVILHPLNMKCLLKEFANQKQDEDMHDKDLETTRTVIGSVLANSKSLSFDRYHLVPEQIHGRVLDIEHVVMDEEARKRYRFLSHLPRFCDFYICEIDLTSLLSLSTLSAFQNELKKRAKQRKLKFKQQNAPASSSPVFKRNADAFSLEQDGLHWPLPYEQAVAESLEELQLNNASTGEFDVTHQNDERSFAQIMDNSGGIPALGEETLSDPRTEPVSFGASSAWGSSTSSSLPLSAWSSGKGGKKKGSGKKGVAVFSTTQRRSYR</sequence>
<dbReference type="EMBL" id="SHOA02000014">
    <property type="protein sequence ID" value="TDH67365.1"/>
    <property type="molecule type" value="Genomic_DNA"/>
</dbReference>
<keyword evidence="5" id="KW-1185">Reference proteome</keyword>
<dbReference type="Gene3D" id="3.30.40.10">
    <property type="entry name" value="Zinc/RING finger domain, C3HC4 (zinc finger)"/>
    <property type="match status" value="1"/>
</dbReference>
<accession>A0A976IDB8</accession>
<dbReference type="GO" id="GO:0005737">
    <property type="term" value="C:cytoplasm"/>
    <property type="evidence" value="ECO:0007669"/>
    <property type="project" value="UniProtKB-SubCell"/>
</dbReference>
<feature type="region of interest" description="Disordered" evidence="3">
    <location>
        <begin position="538"/>
        <end position="603"/>
    </location>
</feature>
<dbReference type="OrthoDB" id="302966at2759"/>
<dbReference type="PANTHER" id="PTHR12983">
    <property type="entry name" value="RING FINGER 10 FAMILY MEMBER"/>
    <property type="match status" value="1"/>
</dbReference>
<reference evidence="4 5" key="1">
    <citation type="journal article" date="2021" name="Genome Biol.">
        <title>AFLAP: assembly-free linkage analysis pipeline using k-mers from genome sequencing data.</title>
        <authorList>
            <person name="Fletcher K."/>
            <person name="Zhang L."/>
            <person name="Gil J."/>
            <person name="Han R."/>
            <person name="Cavanaugh K."/>
            <person name="Michelmore R."/>
        </authorList>
    </citation>
    <scope>NUCLEOTIDE SEQUENCE [LARGE SCALE GENOMIC DNA]</scope>
    <source>
        <strain evidence="4 5">SF5</strain>
    </source>
</reference>
<dbReference type="GO" id="GO:0000976">
    <property type="term" value="F:transcription cis-regulatory region binding"/>
    <property type="evidence" value="ECO:0007669"/>
    <property type="project" value="TreeGrafter"/>
</dbReference>
<dbReference type="GeneID" id="94349691"/>
<evidence type="ECO:0000313" key="4">
    <source>
        <dbReference type="EMBL" id="TDH67365.1"/>
    </source>
</evidence>
<dbReference type="InterPro" id="IPR013083">
    <property type="entry name" value="Znf_RING/FYVE/PHD"/>
</dbReference>